<proteinExistence type="inferred from homology"/>
<evidence type="ECO:0000256" key="1">
    <source>
        <dbReference type="ARBA" id="ARBA00010609"/>
    </source>
</evidence>
<dbReference type="InterPro" id="IPR011706">
    <property type="entry name" value="Cu-oxidase_C"/>
</dbReference>
<dbReference type="InterPro" id="IPR017762">
    <property type="entry name" value="Multicopper_oxidase_fun"/>
</dbReference>
<name>A0A6A6G587_9PEZI</name>
<keyword evidence="2" id="KW-0479">Metal-binding</keyword>
<dbReference type="CDD" id="cd13873">
    <property type="entry name" value="CuRO_2_AAO_like_2"/>
    <property type="match status" value="1"/>
</dbReference>
<dbReference type="InterPro" id="IPR008972">
    <property type="entry name" value="Cupredoxin"/>
</dbReference>
<dbReference type="GO" id="GO:0005507">
    <property type="term" value="F:copper ion binding"/>
    <property type="evidence" value="ECO:0007669"/>
    <property type="project" value="InterPro"/>
</dbReference>
<feature type="domain" description="Plastocyanin-like" evidence="7">
    <location>
        <begin position="151"/>
        <end position="266"/>
    </location>
</feature>
<dbReference type="Pfam" id="PF07732">
    <property type="entry name" value="Cu-oxidase_3"/>
    <property type="match status" value="1"/>
</dbReference>
<dbReference type="PROSITE" id="PS00080">
    <property type="entry name" value="MULTICOPPER_OXIDASE2"/>
    <property type="match status" value="1"/>
</dbReference>
<dbReference type="InterPro" id="IPR011707">
    <property type="entry name" value="Cu-oxidase-like_N"/>
</dbReference>
<dbReference type="SUPFAM" id="SSF49503">
    <property type="entry name" value="Cupredoxins"/>
    <property type="match status" value="3"/>
</dbReference>
<keyword evidence="3" id="KW-0560">Oxidoreductase</keyword>
<dbReference type="NCBIfam" id="TIGR03390">
    <property type="entry name" value="ascorbOXfungal"/>
    <property type="match status" value="1"/>
</dbReference>
<dbReference type="InterPro" id="IPR045087">
    <property type="entry name" value="Cu-oxidase_fam"/>
</dbReference>
<dbReference type="PANTHER" id="PTHR11709:SF394">
    <property type="entry name" value="FI03373P-RELATED"/>
    <property type="match status" value="1"/>
</dbReference>
<comment type="similarity">
    <text evidence="1">Belongs to the multicopper oxidase family.</text>
</comment>
<evidence type="ECO:0000259" key="7">
    <source>
        <dbReference type="Pfam" id="PF07732"/>
    </source>
</evidence>
<reference evidence="9" key="1">
    <citation type="journal article" date="2020" name="Stud. Mycol.">
        <title>101 Dothideomycetes genomes: A test case for predicting lifestyles and emergence of pathogens.</title>
        <authorList>
            <person name="Haridas S."/>
            <person name="Albert R."/>
            <person name="Binder M."/>
            <person name="Bloem J."/>
            <person name="LaButti K."/>
            <person name="Salamov A."/>
            <person name="Andreopoulos B."/>
            <person name="Baker S."/>
            <person name="Barry K."/>
            <person name="Bills G."/>
            <person name="Bluhm B."/>
            <person name="Cannon C."/>
            <person name="Castanera R."/>
            <person name="Culley D."/>
            <person name="Daum C."/>
            <person name="Ezra D."/>
            <person name="Gonzalez J."/>
            <person name="Henrissat B."/>
            <person name="Kuo A."/>
            <person name="Liang C."/>
            <person name="Lipzen A."/>
            <person name="Lutzoni F."/>
            <person name="Magnuson J."/>
            <person name="Mondo S."/>
            <person name="Nolan M."/>
            <person name="Ohm R."/>
            <person name="Pangilinan J."/>
            <person name="Park H.-J."/>
            <person name="Ramirez L."/>
            <person name="Alfaro M."/>
            <person name="Sun H."/>
            <person name="Tritt A."/>
            <person name="Yoshinaga Y."/>
            <person name="Zwiers L.-H."/>
            <person name="Turgeon B."/>
            <person name="Goodwin S."/>
            <person name="Spatafora J."/>
            <person name="Crous P."/>
            <person name="Grigoriev I."/>
        </authorList>
    </citation>
    <scope>NUCLEOTIDE SEQUENCE [LARGE SCALE GENOMIC DNA]</scope>
    <source>
        <strain evidence="9">CECT 20119</strain>
    </source>
</reference>
<evidence type="ECO:0000313" key="9">
    <source>
        <dbReference type="Proteomes" id="UP000799538"/>
    </source>
</evidence>
<gene>
    <name evidence="8" type="ORF">BDZ85DRAFT_303146</name>
</gene>
<dbReference type="EMBL" id="ML992512">
    <property type="protein sequence ID" value="KAF2220733.1"/>
    <property type="molecule type" value="Genomic_DNA"/>
</dbReference>
<evidence type="ECO:0000256" key="2">
    <source>
        <dbReference type="ARBA" id="ARBA00022723"/>
    </source>
</evidence>
<dbReference type="AlphaFoldDB" id="A0A6A6G587"/>
<accession>A0A6A6G587</accession>
<evidence type="ECO:0000313" key="8">
    <source>
        <dbReference type="EMBL" id="KAF2220733.1"/>
    </source>
</evidence>
<dbReference type="InterPro" id="IPR001117">
    <property type="entry name" value="Cu-oxidase_2nd"/>
</dbReference>
<evidence type="ECO:0000259" key="6">
    <source>
        <dbReference type="Pfam" id="PF07731"/>
    </source>
</evidence>
<evidence type="ECO:0000256" key="4">
    <source>
        <dbReference type="ARBA" id="ARBA00023008"/>
    </source>
</evidence>
<dbReference type="InterPro" id="IPR002355">
    <property type="entry name" value="Cu_oxidase_Cu_BS"/>
</dbReference>
<dbReference type="Pfam" id="PF07731">
    <property type="entry name" value="Cu-oxidase_2"/>
    <property type="match status" value="1"/>
</dbReference>
<evidence type="ECO:0000259" key="5">
    <source>
        <dbReference type="Pfam" id="PF00394"/>
    </source>
</evidence>
<keyword evidence="4" id="KW-0186">Copper</keyword>
<dbReference type="OrthoDB" id="2121828at2759"/>
<keyword evidence="9" id="KW-1185">Reference proteome</keyword>
<dbReference type="Pfam" id="PF00394">
    <property type="entry name" value="Cu-oxidase"/>
    <property type="match status" value="1"/>
</dbReference>
<organism evidence="8 9">
    <name type="scientific">Elsinoe ampelina</name>
    <dbReference type="NCBI Taxonomy" id="302913"/>
    <lineage>
        <taxon>Eukaryota</taxon>
        <taxon>Fungi</taxon>
        <taxon>Dikarya</taxon>
        <taxon>Ascomycota</taxon>
        <taxon>Pezizomycotina</taxon>
        <taxon>Dothideomycetes</taxon>
        <taxon>Dothideomycetidae</taxon>
        <taxon>Myriangiales</taxon>
        <taxon>Elsinoaceae</taxon>
        <taxon>Elsinoe</taxon>
    </lineage>
</organism>
<dbReference type="Proteomes" id="UP000799538">
    <property type="component" value="Unassembled WGS sequence"/>
</dbReference>
<protein>
    <submittedName>
        <fullName evidence="8">Multicopper oxidase-domain-containing protein</fullName>
    </submittedName>
</protein>
<feature type="domain" description="Plastocyanin-like" evidence="5">
    <location>
        <begin position="283"/>
        <end position="430"/>
    </location>
</feature>
<feature type="domain" description="Plastocyanin-like" evidence="6">
    <location>
        <begin position="543"/>
        <end position="678"/>
    </location>
</feature>
<dbReference type="GO" id="GO:0016491">
    <property type="term" value="F:oxidoreductase activity"/>
    <property type="evidence" value="ECO:0007669"/>
    <property type="project" value="UniProtKB-KW"/>
</dbReference>
<evidence type="ECO:0000256" key="3">
    <source>
        <dbReference type="ARBA" id="ARBA00023002"/>
    </source>
</evidence>
<dbReference type="Gene3D" id="2.60.40.420">
    <property type="entry name" value="Cupredoxins - blue copper proteins"/>
    <property type="match status" value="3"/>
</dbReference>
<sequence length="725" mass="79844">MLLRNGERNGDVDEGWERRLRAGPEVQGRCFNGTFSGVPETRNYGALSPDLGWSCLTIPQHTHFATSSRCTDNHYACQYRVASMGFSAHDVHRGRRTAQRVTHSGYTQLGIAAFLGDSSSATMGSSTSPDGYERSEVHYCRTTKVALDKATQKNLDIACEKRVSVVFNGTSPGPTLRLNEGKTTWIRVYNRLEDQNLTVHWHGLSQRTAPFSDGTPLVAQWPIPAGNFFDYEVRPVKGDAGTYFYHSHVGFQQATAHGAIIVKEPKQPPYKYDADKLLVVGTYFSKTDDVIVEELTGNPIIWPGEADAIMINGKSGTAAGSNSSGSCKPHIIDVEPGKQYRLRVVGATALPIVKAVIEGHSNLSVIEADGEYTQLAGVNHIQVAPGQRFSYLLKTKTAAELKKLNQTSFWIRYESRDRPVVTSGYALLRYKLPDTPVVAPSSVPTISPVQVPNITYNYLEYTLQSLSPAYRAAFPPLSQVTRTIFVNMTIKLTAGIWAGPGHPDGPADWVPNDFAWQEDRIAATNRAPYLISVLKDDKAPNYKLALKNGGFDPSSKSYPARVGEVLDIVWQGNAGVGQYFDSHPMHMHGEHVYDLGSGNGSYNAVRNERKLVNAGYVPARRDTTVLYRYTDDGLSSRANVTMGWRAWRVRVTKQNVGAWMAHCHIAAHAVQGMNTVWVFGSAKELKAKFPSTPYTSGYLDYGGSAYGSNTKVPVVNHYFNSTDEA</sequence>
<dbReference type="PANTHER" id="PTHR11709">
    <property type="entry name" value="MULTI-COPPER OXIDASE"/>
    <property type="match status" value="1"/>
</dbReference>